<dbReference type="AlphaFoldDB" id="A0AAE1FN05"/>
<dbReference type="EMBL" id="JAWQEG010001771">
    <property type="protein sequence ID" value="KAK3876814.1"/>
    <property type="molecule type" value="Genomic_DNA"/>
</dbReference>
<accession>A0AAE1FN05</accession>
<evidence type="ECO:0000313" key="2">
    <source>
        <dbReference type="EMBL" id="KAK3876814.1"/>
    </source>
</evidence>
<feature type="transmembrane region" description="Helical" evidence="1">
    <location>
        <begin position="26"/>
        <end position="44"/>
    </location>
</feature>
<sequence>MGLSSSFSVGYHTTRVCAPCRVLATLRVWMVVIAVCLAVCIVSVRGTRGDDLRLVDNGYEGLVVEITDHIPQEHCNHLIHGLKVSCVA</sequence>
<comment type="caution">
    <text evidence="2">The sequence shown here is derived from an EMBL/GenBank/DDBJ whole genome shotgun (WGS) entry which is preliminary data.</text>
</comment>
<keyword evidence="3" id="KW-1185">Reference proteome</keyword>
<evidence type="ECO:0000256" key="1">
    <source>
        <dbReference type="SAM" id="Phobius"/>
    </source>
</evidence>
<dbReference type="Proteomes" id="UP001286313">
    <property type="component" value="Unassembled WGS sequence"/>
</dbReference>
<organism evidence="2 3">
    <name type="scientific">Petrolisthes cinctipes</name>
    <name type="common">Flat porcelain crab</name>
    <dbReference type="NCBI Taxonomy" id="88211"/>
    <lineage>
        <taxon>Eukaryota</taxon>
        <taxon>Metazoa</taxon>
        <taxon>Ecdysozoa</taxon>
        <taxon>Arthropoda</taxon>
        <taxon>Crustacea</taxon>
        <taxon>Multicrustacea</taxon>
        <taxon>Malacostraca</taxon>
        <taxon>Eumalacostraca</taxon>
        <taxon>Eucarida</taxon>
        <taxon>Decapoda</taxon>
        <taxon>Pleocyemata</taxon>
        <taxon>Anomura</taxon>
        <taxon>Galatheoidea</taxon>
        <taxon>Porcellanidae</taxon>
        <taxon>Petrolisthes</taxon>
    </lineage>
</organism>
<gene>
    <name evidence="2" type="ORF">Pcinc_018432</name>
</gene>
<name>A0AAE1FN05_PETCI</name>
<protein>
    <submittedName>
        <fullName evidence="2">Uncharacterized protein</fullName>
    </submittedName>
</protein>
<keyword evidence="1" id="KW-1133">Transmembrane helix</keyword>
<evidence type="ECO:0000313" key="3">
    <source>
        <dbReference type="Proteomes" id="UP001286313"/>
    </source>
</evidence>
<keyword evidence="1" id="KW-0812">Transmembrane</keyword>
<proteinExistence type="predicted"/>
<reference evidence="2" key="1">
    <citation type="submission" date="2023-10" db="EMBL/GenBank/DDBJ databases">
        <title>Genome assemblies of two species of porcelain crab, Petrolisthes cinctipes and Petrolisthes manimaculis (Anomura: Porcellanidae).</title>
        <authorList>
            <person name="Angst P."/>
        </authorList>
    </citation>
    <scope>NUCLEOTIDE SEQUENCE</scope>
    <source>
        <strain evidence="2">PB745_01</strain>
        <tissue evidence="2">Gill</tissue>
    </source>
</reference>
<keyword evidence="1" id="KW-0472">Membrane</keyword>